<sequence length="188" mass="19979">MGRQCTQVVPKPAGRIAVLARSTGTTDGAACPIPLYDDAVLPYHEFLDAHPTDGPAPSPSRSKSSSSRRSSSNADENSTDDPDSIAFKSAVNHAVAAASLRRDYRTRHGVKVALALIFQVSALPSSILLRYFALNPDRGSAPNTTSTSLPPITSMFTNTMGVDGRSGLHLPPIASLFRDTHAESFEES</sequence>
<name>A0A6G1L7D7_9PEZI</name>
<evidence type="ECO:0000313" key="4">
    <source>
        <dbReference type="Proteomes" id="UP000799436"/>
    </source>
</evidence>
<feature type="compositionally biased region" description="Low complexity" evidence="1">
    <location>
        <begin position="59"/>
        <end position="72"/>
    </location>
</feature>
<dbReference type="Proteomes" id="UP000799436">
    <property type="component" value="Unassembled WGS sequence"/>
</dbReference>
<feature type="transmembrane region" description="Helical" evidence="2">
    <location>
        <begin position="112"/>
        <end position="133"/>
    </location>
</feature>
<keyword evidence="2" id="KW-0812">Transmembrane</keyword>
<keyword evidence="4" id="KW-1185">Reference proteome</keyword>
<proteinExistence type="predicted"/>
<reference evidence="3" key="1">
    <citation type="journal article" date="2020" name="Stud. Mycol.">
        <title>101 Dothideomycetes genomes: a test case for predicting lifestyles and emergence of pathogens.</title>
        <authorList>
            <person name="Haridas S."/>
            <person name="Albert R."/>
            <person name="Binder M."/>
            <person name="Bloem J."/>
            <person name="Labutti K."/>
            <person name="Salamov A."/>
            <person name="Andreopoulos B."/>
            <person name="Baker S."/>
            <person name="Barry K."/>
            <person name="Bills G."/>
            <person name="Bluhm B."/>
            <person name="Cannon C."/>
            <person name="Castanera R."/>
            <person name="Culley D."/>
            <person name="Daum C."/>
            <person name="Ezra D."/>
            <person name="Gonzalez J."/>
            <person name="Henrissat B."/>
            <person name="Kuo A."/>
            <person name="Liang C."/>
            <person name="Lipzen A."/>
            <person name="Lutzoni F."/>
            <person name="Magnuson J."/>
            <person name="Mondo S."/>
            <person name="Nolan M."/>
            <person name="Ohm R."/>
            <person name="Pangilinan J."/>
            <person name="Park H.-J."/>
            <person name="Ramirez L."/>
            <person name="Alfaro M."/>
            <person name="Sun H."/>
            <person name="Tritt A."/>
            <person name="Yoshinaga Y."/>
            <person name="Zwiers L.-H."/>
            <person name="Turgeon B."/>
            <person name="Goodwin S."/>
            <person name="Spatafora J."/>
            <person name="Crous P."/>
            <person name="Grigoriev I."/>
        </authorList>
    </citation>
    <scope>NUCLEOTIDE SEQUENCE</scope>
    <source>
        <strain evidence="3">CBS 116005</strain>
    </source>
</reference>
<evidence type="ECO:0000313" key="3">
    <source>
        <dbReference type="EMBL" id="KAF2768756.1"/>
    </source>
</evidence>
<keyword evidence="2" id="KW-1133">Transmembrane helix</keyword>
<dbReference type="EMBL" id="ML995841">
    <property type="protein sequence ID" value="KAF2768756.1"/>
    <property type="molecule type" value="Genomic_DNA"/>
</dbReference>
<dbReference type="AlphaFoldDB" id="A0A6G1L7D7"/>
<evidence type="ECO:0000256" key="2">
    <source>
        <dbReference type="SAM" id="Phobius"/>
    </source>
</evidence>
<evidence type="ECO:0000256" key="1">
    <source>
        <dbReference type="SAM" id="MobiDB-lite"/>
    </source>
</evidence>
<feature type="region of interest" description="Disordered" evidence="1">
    <location>
        <begin position="47"/>
        <end position="84"/>
    </location>
</feature>
<gene>
    <name evidence="3" type="ORF">EJ03DRAFT_114644</name>
</gene>
<protein>
    <submittedName>
        <fullName evidence="3">Uncharacterized protein</fullName>
    </submittedName>
</protein>
<keyword evidence="2" id="KW-0472">Membrane</keyword>
<accession>A0A6G1L7D7</accession>
<organism evidence="3 4">
    <name type="scientific">Teratosphaeria nubilosa</name>
    <dbReference type="NCBI Taxonomy" id="161662"/>
    <lineage>
        <taxon>Eukaryota</taxon>
        <taxon>Fungi</taxon>
        <taxon>Dikarya</taxon>
        <taxon>Ascomycota</taxon>
        <taxon>Pezizomycotina</taxon>
        <taxon>Dothideomycetes</taxon>
        <taxon>Dothideomycetidae</taxon>
        <taxon>Mycosphaerellales</taxon>
        <taxon>Teratosphaeriaceae</taxon>
        <taxon>Teratosphaeria</taxon>
    </lineage>
</organism>